<evidence type="ECO:0000313" key="2">
    <source>
        <dbReference type="Proteomes" id="UP000828048"/>
    </source>
</evidence>
<accession>A0ACB7XPU0</accession>
<keyword evidence="2" id="KW-1185">Reference proteome</keyword>
<dbReference type="EMBL" id="CM037151">
    <property type="protein sequence ID" value="KAH7842817.1"/>
    <property type="molecule type" value="Genomic_DNA"/>
</dbReference>
<evidence type="ECO:0000313" key="1">
    <source>
        <dbReference type="EMBL" id="KAH7842817.1"/>
    </source>
</evidence>
<dbReference type="Proteomes" id="UP000828048">
    <property type="component" value="Chromosome 1"/>
</dbReference>
<name>A0ACB7XPU0_9ERIC</name>
<organism evidence="1 2">
    <name type="scientific">Vaccinium darrowii</name>
    <dbReference type="NCBI Taxonomy" id="229202"/>
    <lineage>
        <taxon>Eukaryota</taxon>
        <taxon>Viridiplantae</taxon>
        <taxon>Streptophyta</taxon>
        <taxon>Embryophyta</taxon>
        <taxon>Tracheophyta</taxon>
        <taxon>Spermatophyta</taxon>
        <taxon>Magnoliopsida</taxon>
        <taxon>eudicotyledons</taxon>
        <taxon>Gunneridae</taxon>
        <taxon>Pentapetalae</taxon>
        <taxon>asterids</taxon>
        <taxon>Ericales</taxon>
        <taxon>Ericaceae</taxon>
        <taxon>Vaccinioideae</taxon>
        <taxon>Vaccinieae</taxon>
        <taxon>Vaccinium</taxon>
    </lineage>
</organism>
<proteinExistence type="predicted"/>
<reference evidence="1 2" key="1">
    <citation type="journal article" date="2021" name="Hortic Res">
        <title>High-quality reference genome and annotation aids understanding of berry development for evergreen blueberry (Vaccinium darrowii).</title>
        <authorList>
            <person name="Yu J."/>
            <person name="Hulse-Kemp A.M."/>
            <person name="Babiker E."/>
            <person name="Staton M."/>
        </authorList>
    </citation>
    <scope>NUCLEOTIDE SEQUENCE [LARGE SCALE GENOMIC DNA]</scope>
    <source>
        <strain evidence="2">cv. NJ 8807/NJ 8810</strain>
        <tissue evidence="1">Young leaf</tissue>
    </source>
</reference>
<gene>
    <name evidence="1" type="ORF">Vadar_009536</name>
</gene>
<sequence>MWKLLSVEGREEGKSSGVFHTPATGVGVVASNGAATASRRHLSHHPERSFAVRNPCKATIRAAAVETRKAWSLYEVLRVRRNASKTEIEVAYRSLAKKHHPNSRGFIEIHDAYTTLSDPTARALYNLSLKSVHGV</sequence>
<protein>
    <submittedName>
        <fullName evidence="1">Uncharacterized protein</fullName>
    </submittedName>
</protein>
<comment type="caution">
    <text evidence="1">The sequence shown here is derived from an EMBL/GenBank/DDBJ whole genome shotgun (WGS) entry which is preliminary data.</text>
</comment>